<evidence type="ECO:0000256" key="8">
    <source>
        <dbReference type="ARBA" id="ARBA00022989"/>
    </source>
</evidence>
<keyword evidence="7 10" id="KW-0812">Transmembrane</keyword>
<feature type="transmembrane region" description="Helical" evidence="10">
    <location>
        <begin position="160"/>
        <end position="178"/>
    </location>
</feature>
<evidence type="ECO:0000256" key="2">
    <source>
        <dbReference type="ARBA" id="ARBA00004651"/>
    </source>
</evidence>
<organism evidence="11 12">
    <name type="scientific">Oleiharenicola lentus</name>
    <dbReference type="NCBI Taxonomy" id="2508720"/>
    <lineage>
        <taxon>Bacteria</taxon>
        <taxon>Pseudomonadati</taxon>
        <taxon>Verrucomicrobiota</taxon>
        <taxon>Opitutia</taxon>
        <taxon>Opitutales</taxon>
        <taxon>Opitutaceae</taxon>
        <taxon>Oleiharenicola</taxon>
    </lineage>
</organism>
<evidence type="ECO:0000256" key="9">
    <source>
        <dbReference type="ARBA" id="ARBA00023136"/>
    </source>
</evidence>
<accession>A0A4V1M5Y1</accession>
<evidence type="ECO:0000256" key="4">
    <source>
        <dbReference type="ARBA" id="ARBA00017522"/>
    </source>
</evidence>
<dbReference type="AlphaFoldDB" id="A0A4V1M5Y1"/>
<gene>
    <name evidence="11" type="ORF">ESB00_15420</name>
</gene>
<comment type="similarity">
    <text evidence="3">Belongs to the nicotinamide ribonucleoside (NR) uptake permease (TC 4.B.1) family.</text>
</comment>
<dbReference type="InterPro" id="IPR006419">
    <property type="entry name" value="NMN_transpt_PnuC"/>
</dbReference>
<dbReference type="Pfam" id="PF04973">
    <property type="entry name" value="NMN_transporter"/>
    <property type="match status" value="1"/>
</dbReference>
<name>A0A4V1M5Y1_9BACT</name>
<proteinExistence type="inferred from homology"/>
<protein>
    <recommendedName>
        <fullName evidence="4">Nicotinamide riboside transporter PnuC</fullName>
    </recommendedName>
</protein>
<keyword evidence="9 10" id="KW-0472">Membrane</keyword>
<dbReference type="NCBIfam" id="TIGR01528">
    <property type="entry name" value="NMN_trans_PnuC"/>
    <property type="match status" value="1"/>
</dbReference>
<dbReference type="GO" id="GO:0005886">
    <property type="term" value="C:plasma membrane"/>
    <property type="evidence" value="ECO:0007669"/>
    <property type="project" value="UniProtKB-SubCell"/>
</dbReference>
<keyword evidence="8 10" id="KW-1133">Transmembrane helix</keyword>
<evidence type="ECO:0000256" key="10">
    <source>
        <dbReference type="SAM" id="Phobius"/>
    </source>
</evidence>
<reference evidence="11 12" key="1">
    <citation type="submission" date="2019-01" db="EMBL/GenBank/DDBJ databases">
        <title>Lacunisphaera sp. strain TWA-58.</title>
        <authorList>
            <person name="Chen W.-M."/>
        </authorList>
    </citation>
    <scope>NUCLEOTIDE SEQUENCE [LARGE SCALE GENOMIC DNA]</scope>
    <source>
        <strain evidence="11 12">TWA-58</strain>
    </source>
</reference>
<feature type="transmembrane region" description="Helical" evidence="10">
    <location>
        <begin position="118"/>
        <end position="134"/>
    </location>
</feature>
<dbReference type="OrthoDB" id="9791248at2"/>
<evidence type="ECO:0000313" key="12">
    <source>
        <dbReference type="Proteomes" id="UP000290218"/>
    </source>
</evidence>
<evidence type="ECO:0000256" key="7">
    <source>
        <dbReference type="ARBA" id="ARBA00022692"/>
    </source>
</evidence>
<evidence type="ECO:0000256" key="5">
    <source>
        <dbReference type="ARBA" id="ARBA00022448"/>
    </source>
</evidence>
<dbReference type="PANTHER" id="PTHR36122">
    <property type="entry name" value="NICOTINAMIDE RIBOSIDE TRANSPORTER PNUC"/>
    <property type="match status" value="1"/>
</dbReference>
<evidence type="ECO:0000256" key="1">
    <source>
        <dbReference type="ARBA" id="ARBA00002672"/>
    </source>
</evidence>
<dbReference type="GO" id="GO:0034257">
    <property type="term" value="F:nicotinamide riboside transmembrane transporter activity"/>
    <property type="evidence" value="ECO:0007669"/>
    <property type="project" value="InterPro"/>
</dbReference>
<dbReference type="Proteomes" id="UP000290218">
    <property type="component" value="Unassembled WGS sequence"/>
</dbReference>
<keyword evidence="12" id="KW-1185">Reference proteome</keyword>
<comment type="subcellular location">
    <subcellularLocation>
        <location evidence="2">Cell membrane</location>
        <topology evidence="2">Multi-pass membrane protein</topology>
    </subcellularLocation>
</comment>
<dbReference type="RefSeq" id="WP_129048684.1">
    <property type="nucleotide sequence ID" value="NZ_SDHX01000002.1"/>
</dbReference>
<sequence>MSGGEILGTVLGVLGVWLMIRQNIWGWPVGLVQVTVYAWVFYGAKLYSDAILQVLFFVIQAYGWWHWLNNQHTAAHSELPVTRLKGAALTRWLALGAVATDGWGTFMQRTTDAALPHWDAFILVFSLIAQWLQARKKLECWPGWLVVNTVAIGVYWVKDLYLTAGLYVIFWLMAVWGWREWARTVGPVSDRPGQSKTGPTQG</sequence>
<comment type="function">
    <text evidence="1">Required for nicotinamide riboside transport across the inner membrane.</text>
</comment>
<keyword evidence="6" id="KW-1003">Cell membrane</keyword>
<dbReference type="EMBL" id="SDHX01000002">
    <property type="protein sequence ID" value="RXK53096.1"/>
    <property type="molecule type" value="Genomic_DNA"/>
</dbReference>
<comment type="caution">
    <text evidence="11">The sequence shown here is derived from an EMBL/GenBank/DDBJ whole genome shotgun (WGS) entry which is preliminary data.</text>
</comment>
<feature type="transmembrane region" description="Helical" evidence="10">
    <location>
        <begin position="50"/>
        <end position="68"/>
    </location>
</feature>
<dbReference type="PANTHER" id="PTHR36122:SF2">
    <property type="entry name" value="NICOTINAMIDE RIBOSIDE TRANSPORTER PNUC"/>
    <property type="match status" value="1"/>
</dbReference>
<keyword evidence="5" id="KW-0813">Transport</keyword>
<feature type="transmembrane region" description="Helical" evidence="10">
    <location>
        <begin position="88"/>
        <end position="106"/>
    </location>
</feature>
<evidence type="ECO:0000256" key="3">
    <source>
        <dbReference type="ARBA" id="ARBA00006669"/>
    </source>
</evidence>
<feature type="transmembrane region" description="Helical" evidence="10">
    <location>
        <begin position="24"/>
        <end position="43"/>
    </location>
</feature>
<evidence type="ECO:0000313" key="11">
    <source>
        <dbReference type="EMBL" id="RXK53096.1"/>
    </source>
</evidence>
<evidence type="ECO:0000256" key="6">
    <source>
        <dbReference type="ARBA" id="ARBA00022475"/>
    </source>
</evidence>